<feature type="non-terminal residue" evidence="2">
    <location>
        <position position="1"/>
    </location>
</feature>
<name>A0A7J6F7F3_CANSA</name>
<organism evidence="2 3">
    <name type="scientific">Cannabis sativa</name>
    <name type="common">Hemp</name>
    <name type="synonym">Marijuana</name>
    <dbReference type="NCBI Taxonomy" id="3483"/>
    <lineage>
        <taxon>Eukaryota</taxon>
        <taxon>Viridiplantae</taxon>
        <taxon>Streptophyta</taxon>
        <taxon>Embryophyta</taxon>
        <taxon>Tracheophyta</taxon>
        <taxon>Spermatophyta</taxon>
        <taxon>Magnoliopsida</taxon>
        <taxon>eudicotyledons</taxon>
        <taxon>Gunneridae</taxon>
        <taxon>Pentapetalae</taxon>
        <taxon>rosids</taxon>
        <taxon>fabids</taxon>
        <taxon>Rosales</taxon>
        <taxon>Cannabaceae</taxon>
        <taxon>Cannabis</taxon>
    </lineage>
</organism>
<evidence type="ECO:0000313" key="2">
    <source>
        <dbReference type="EMBL" id="KAF4365660.1"/>
    </source>
</evidence>
<dbReference type="EMBL" id="JAATIP010000158">
    <property type="protein sequence ID" value="KAF4365660.1"/>
    <property type="molecule type" value="Genomic_DNA"/>
</dbReference>
<proteinExistence type="predicted"/>
<keyword evidence="1" id="KW-0175">Coiled coil</keyword>
<reference evidence="2 3" key="1">
    <citation type="journal article" date="2020" name="bioRxiv">
        <title>Sequence and annotation of 42 cannabis genomes reveals extensive copy number variation in cannabinoid synthesis and pathogen resistance genes.</title>
        <authorList>
            <person name="Mckernan K.J."/>
            <person name="Helbert Y."/>
            <person name="Kane L.T."/>
            <person name="Ebling H."/>
            <person name="Zhang L."/>
            <person name="Liu B."/>
            <person name="Eaton Z."/>
            <person name="Mclaughlin S."/>
            <person name="Kingan S."/>
            <person name="Baybayan P."/>
            <person name="Concepcion G."/>
            <person name="Jordan M."/>
            <person name="Riva A."/>
            <person name="Barbazuk W."/>
            <person name="Harkins T."/>
        </authorList>
    </citation>
    <scope>NUCLEOTIDE SEQUENCE [LARGE SCALE GENOMIC DNA]</scope>
    <source>
        <strain evidence="3">cv. Jamaican Lion 4</strain>
        <tissue evidence="2">Leaf</tissue>
    </source>
</reference>
<gene>
    <name evidence="2" type="ORF">F8388_007493</name>
</gene>
<comment type="caution">
    <text evidence="2">The sequence shown here is derived from an EMBL/GenBank/DDBJ whole genome shotgun (WGS) entry which is preliminary data.</text>
</comment>
<accession>A0A7J6F7F3</accession>
<protein>
    <submittedName>
        <fullName evidence="2">Uncharacterized protein</fullName>
    </submittedName>
</protein>
<evidence type="ECO:0000256" key="1">
    <source>
        <dbReference type="SAM" id="Coils"/>
    </source>
</evidence>
<feature type="coiled-coil region" evidence="1">
    <location>
        <begin position="26"/>
        <end position="86"/>
    </location>
</feature>
<dbReference type="Proteomes" id="UP000525078">
    <property type="component" value="Unassembled WGS sequence"/>
</dbReference>
<dbReference type="AlphaFoldDB" id="A0A7J6F7F3"/>
<sequence length="99" mass="11907">KKKKLILQYKRETKLEEQFTKNQVLLATAESRLAKARKQYDVMLESKQLELSRHLKELSQRNDQKYEAEKLEIINMEKEKGQKQRQTNYAKTCTYLKIT</sequence>
<evidence type="ECO:0000313" key="3">
    <source>
        <dbReference type="Proteomes" id="UP000525078"/>
    </source>
</evidence>